<evidence type="ECO:0000313" key="2">
    <source>
        <dbReference type="Proteomes" id="UP000830729"/>
    </source>
</evidence>
<name>A0A8U0HTR8_9EURY</name>
<dbReference type="EMBL" id="CP096659">
    <property type="protein sequence ID" value="UPV74287.1"/>
    <property type="molecule type" value="Genomic_DNA"/>
</dbReference>
<dbReference type="SUPFAM" id="SSF53649">
    <property type="entry name" value="Alkaline phosphatase-like"/>
    <property type="match status" value="1"/>
</dbReference>
<dbReference type="Gene3D" id="3.40.720.10">
    <property type="entry name" value="Alkaline Phosphatase, subunit A"/>
    <property type="match status" value="1"/>
</dbReference>
<dbReference type="KEGG" id="halx:M0R89_17335"/>
<dbReference type="AlphaFoldDB" id="A0A8U0HTR8"/>
<dbReference type="InterPro" id="IPR017850">
    <property type="entry name" value="Alkaline_phosphatase_core_sf"/>
</dbReference>
<reference evidence="1 2" key="1">
    <citation type="submission" date="2022-04" db="EMBL/GenBank/DDBJ databases">
        <title>Diverse halophilic archaea isolated from saline environments.</title>
        <authorList>
            <person name="Cui H.-L."/>
        </authorList>
    </citation>
    <scope>NUCLEOTIDE SEQUENCE [LARGE SCALE GENOMIC DNA]</scope>
    <source>
        <strain evidence="1 2">XZYJT49</strain>
    </source>
</reference>
<proteinExistence type="predicted"/>
<dbReference type="GeneID" id="72187000"/>
<sequence length="301" mass="33417">MTVVVLALDALDAGLVEHFNLDEFRLESSGPIETFAYSKDDPYTPEVWTTVATGVGPEEHGVTGAGTSEWGNPLLEFASKFTGRLSESTRGTLGRFIRNTTNQRETIGRTDRQTAFDRDNAVVRNWPGVTDGRDLQQAWDLMNAVAEGMSKQEFERKLLCLCAEQFGWAREILHHDVSLAGVHVHTLDAAGHAYADDPESLERVYRRVGAFVAELVTELSEEDELLLLSDHGMSVNFLDADADADPATHSWRAYASATTDEIPESVYDVPAWIDRHLSATDGDVDDIDMPTERLRELGYIE</sequence>
<dbReference type="Proteomes" id="UP000830729">
    <property type="component" value="Chromosome"/>
</dbReference>
<protein>
    <submittedName>
        <fullName evidence="1">Alkaline phosphatase family protein</fullName>
    </submittedName>
</protein>
<dbReference type="Pfam" id="PF01663">
    <property type="entry name" value="Phosphodiest"/>
    <property type="match status" value="1"/>
</dbReference>
<gene>
    <name evidence="1" type="ORF">M0R89_17335</name>
</gene>
<accession>A0A8U0HTR8</accession>
<evidence type="ECO:0000313" key="1">
    <source>
        <dbReference type="EMBL" id="UPV74287.1"/>
    </source>
</evidence>
<keyword evidence="2" id="KW-1185">Reference proteome</keyword>
<dbReference type="InterPro" id="IPR002591">
    <property type="entry name" value="Phosphodiest/P_Trfase"/>
</dbReference>
<dbReference type="RefSeq" id="WP_248650333.1">
    <property type="nucleotide sequence ID" value="NZ_CP096659.1"/>
</dbReference>
<organism evidence="1 2">
    <name type="scientific">Halorussus limi</name>
    <dbReference type="NCBI Taxonomy" id="2938695"/>
    <lineage>
        <taxon>Archaea</taxon>
        <taxon>Methanobacteriati</taxon>
        <taxon>Methanobacteriota</taxon>
        <taxon>Stenosarchaea group</taxon>
        <taxon>Halobacteria</taxon>
        <taxon>Halobacteriales</taxon>
        <taxon>Haladaptataceae</taxon>
        <taxon>Halorussus</taxon>
    </lineage>
</organism>